<dbReference type="EMBL" id="SCKG01000001">
    <property type="protein sequence ID" value="TDH16664.1"/>
    <property type="molecule type" value="Genomic_DNA"/>
</dbReference>
<dbReference type="AlphaFoldDB" id="A0A484DNR5"/>
<keyword evidence="2" id="KW-1185">Reference proteome</keyword>
<evidence type="ECO:0000313" key="1">
    <source>
        <dbReference type="EMBL" id="TDH16664.1"/>
    </source>
</evidence>
<protein>
    <submittedName>
        <fullName evidence="1">Uncharacterized protein</fullName>
    </submittedName>
</protein>
<comment type="caution">
    <text evidence="1">The sequence shown here is derived from an EMBL/GenBank/DDBJ whole genome shotgun (WGS) entry which is preliminary data.</text>
</comment>
<reference evidence="1 2" key="1">
    <citation type="submission" date="2019-01" db="EMBL/GenBank/DDBJ databases">
        <title>A chromosome-scale genome assembly of the yellow perch, Perca flavescens.</title>
        <authorList>
            <person name="Feron R."/>
            <person name="Morvezen R."/>
            <person name="Bestin A."/>
            <person name="Haffray P."/>
            <person name="Klopp C."/>
            <person name="Zahm M."/>
            <person name="Cabau C."/>
            <person name="Roques C."/>
            <person name="Donnadieu C."/>
            <person name="Bouchez O."/>
            <person name="Christie M."/>
            <person name="Larson W."/>
            <person name="Guiguen Y."/>
        </authorList>
    </citation>
    <scope>NUCLEOTIDE SEQUENCE [LARGE SCALE GENOMIC DNA]</scope>
    <source>
        <strain evidence="1">YP-PL-M2</strain>
        <tissue evidence="1">Blood</tissue>
    </source>
</reference>
<evidence type="ECO:0000313" key="2">
    <source>
        <dbReference type="Proteomes" id="UP000295070"/>
    </source>
</evidence>
<dbReference type="Proteomes" id="UP000295070">
    <property type="component" value="Chromosome 1"/>
</dbReference>
<gene>
    <name evidence="1" type="ORF">EPR50_G00000310</name>
</gene>
<accession>A0A484DNR5</accession>
<name>A0A484DNR5_PERFV</name>
<sequence length="87" mass="10070">MMETIFPLRRQTIVMSCPPVNDLMDLWPALKIESEEIHDIHTKRTTVLHALPVYLREDVSGFLRTCTDESDEPELDGVCSGLHYFHQ</sequence>
<organism evidence="1 2">
    <name type="scientific">Perca flavescens</name>
    <name type="common">American yellow perch</name>
    <name type="synonym">Morone flavescens</name>
    <dbReference type="NCBI Taxonomy" id="8167"/>
    <lineage>
        <taxon>Eukaryota</taxon>
        <taxon>Metazoa</taxon>
        <taxon>Chordata</taxon>
        <taxon>Craniata</taxon>
        <taxon>Vertebrata</taxon>
        <taxon>Euteleostomi</taxon>
        <taxon>Actinopterygii</taxon>
        <taxon>Neopterygii</taxon>
        <taxon>Teleostei</taxon>
        <taxon>Neoteleostei</taxon>
        <taxon>Acanthomorphata</taxon>
        <taxon>Eupercaria</taxon>
        <taxon>Perciformes</taxon>
        <taxon>Percoidei</taxon>
        <taxon>Percidae</taxon>
        <taxon>Percinae</taxon>
        <taxon>Perca</taxon>
    </lineage>
</organism>
<proteinExistence type="predicted"/>